<organism evidence="2 3">
    <name type="scientific">Halomarina rubra</name>
    <dbReference type="NCBI Taxonomy" id="2071873"/>
    <lineage>
        <taxon>Archaea</taxon>
        <taxon>Methanobacteriati</taxon>
        <taxon>Methanobacteriota</taxon>
        <taxon>Stenosarchaea group</taxon>
        <taxon>Halobacteria</taxon>
        <taxon>Halobacteriales</taxon>
        <taxon>Natronomonadaceae</taxon>
        <taxon>Halomarina</taxon>
    </lineage>
</organism>
<dbReference type="Proteomes" id="UP001597187">
    <property type="component" value="Unassembled WGS sequence"/>
</dbReference>
<sequence>MTSPRPSVAVVEAVANAEGCDPLDLPPLYDVVDPDSVDRLCPLNGGGEITIRYHGYAVTVRDAERITVERLDAPEAGTQVAAGVGQ</sequence>
<dbReference type="EMBL" id="JBHUDC010000008">
    <property type="protein sequence ID" value="MFD1515494.1"/>
    <property type="molecule type" value="Genomic_DNA"/>
</dbReference>
<proteinExistence type="predicted"/>
<dbReference type="RefSeq" id="WP_250875408.1">
    <property type="nucleotide sequence ID" value="NZ_JALXFV010000008.1"/>
</dbReference>
<dbReference type="AlphaFoldDB" id="A0ABD6B0G1"/>
<keyword evidence="3" id="KW-1185">Reference proteome</keyword>
<name>A0ABD6B0G1_9EURY</name>
<evidence type="ECO:0000313" key="3">
    <source>
        <dbReference type="Proteomes" id="UP001597187"/>
    </source>
</evidence>
<comment type="caution">
    <text evidence="2">The sequence shown here is derived from an EMBL/GenBank/DDBJ whole genome shotgun (WGS) entry which is preliminary data.</text>
</comment>
<protein>
    <submittedName>
        <fullName evidence="2">HalOD1 output domain-containing protein</fullName>
    </submittedName>
</protein>
<feature type="domain" description="Halobacterial output" evidence="1">
    <location>
        <begin position="4"/>
        <end position="69"/>
    </location>
</feature>
<reference evidence="2 3" key="1">
    <citation type="journal article" date="2019" name="Int. J. Syst. Evol. Microbiol.">
        <title>The Global Catalogue of Microorganisms (GCM) 10K type strain sequencing project: providing services to taxonomists for standard genome sequencing and annotation.</title>
        <authorList>
            <consortium name="The Broad Institute Genomics Platform"/>
            <consortium name="The Broad Institute Genome Sequencing Center for Infectious Disease"/>
            <person name="Wu L."/>
            <person name="Ma J."/>
        </authorList>
    </citation>
    <scope>NUCLEOTIDE SEQUENCE [LARGE SCALE GENOMIC DNA]</scope>
    <source>
        <strain evidence="2 3">CGMCC 1.12563</strain>
    </source>
</reference>
<accession>A0ABD6B0G1</accession>
<gene>
    <name evidence="2" type="ORF">ACFSBT_19630</name>
</gene>
<dbReference type="Pfam" id="PF18545">
    <property type="entry name" value="HalOD1"/>
    <property type="match status" value="1"/>
</dbReference>
<evidence type="ECO:0000259" key="1">
    <source>
        <dbReference type="Pfam" id="PF18545"/>
    </source>
</evidence>
<dbReference type="InterPro" id="IPR040624">
    <property type="entry name" value="HalOD1"/>
</dbReference>
<evidence type="ECO:0000313" key="2">
    <source>
        <dbReference type="EMBL" id="MFD1515494.1"/>
    </source>
</evidence>